<dbReference type="OrthoDB" id="684496at2759"/>
<dbReference type="Gene3D" id="3.60.10.10">
    <property type="entry name" value="Endonuclease/exonuclease/phosphatase"/>
    <property type="match status" value="1"/>
</dbReference>
<feature type="domain" description="Reverse transcriptase" evidence="1">
    <location>
        <begin position="469"/>
        <end position="641"/>
    </location>
</feature>
<evidence type="ECO:0000313" key="4">
    <source>
        <dbReference type="Proteomes" id="UP000325315"/>
    </source>
</evidence>
<dbReference type="Pfam" id="PF13966">
    <property type="entry name" value="zf-RVT"/>
    <property type="match status" value="1"/>
</dbReference>
<proteinExistence type="predicted"/>
<comment type="caution">
    <text evidence="3">The sequence shown here is derived from an EMBL/GenBank/DDBJ whole genome shotgun (WGS) entry which is preliminary data.</text>
</comment>
<dbReference type="AlphaFoldDB" id="A0A5B6W9E0"/>
<reference evidence="4" key="1">
    <citation type="journal article" date="2019" name="Plant Biotechnol. J.">
        <title>Genome sequencing of the Australian wild diploid species Gossypium australe highlights disease resistance and delayed gland morphogenesis.</title>
        <authorList>
            <person name="Cai Y."/>
            <person name="Cai X."/>
            <person name="Wang Q."/>
            <person name="Wang P."/>
            <person name="Zhang Y."/>
            <person name="Cai C."/>
            <person name="Xu Y."/>
            <person name="Wang K."/>
            <person name="Zhou Z."/>
            <person name="Wang C."/>
            <person name="Geng S."/>
            <person name="Li B."/>
            <person name="Dong Q."/>
            <person name="Hou Y."/>
            <person name="Wang H."/>
            <person name="Ai P."/>
            <person name="Liu Z."/>
            <person name="Yi F."/>
            <person name="Sun M."/>
            <person name="An G."/>
            <person name="Cheng J."/>
            <person name="Zhang Y."/>
            <person name="Shi Q."/>
            <person name="Xie Y."/>
            <person name="Shi X."/>
            <person name="Chang Y."/>
            <person name="Huang F."/>
            <person name="Chen Y."/>
            <person name="Hong S."/>
            <person name="Mi L."/>
            <person name="Sun Q."/>
            <person name="Zhang L."/>
            <person name="Zhou B."/>
            <person name="Peng R."/>
            <person name="Zhang X."/>
            <person name="Liu F."/>
        </authorList>
    </citation>
    <scope>NUCLEOTIDE SEQUENCE [LARGE SCALE GENOMIC DNA]</scope>
    <source>
        <strain evidence="4">cv. PA1801</strain>
    </source>
</reference>
<name>A0A5B6W9E0_9ROSI</name>
<feature type="domain" description="Reverse transcriptase zinc-binding" evidence="2">
    <location>
        <begin position="815"/>
        <end position="905"/>
    </location>
</feature>
<dbReference type="SUPFAM" id="SSF56219">
    <property type="entry name" value="DNase I-like"/>
    <property type="match status" value="1"/>
</dbReference>
<gene>
    <name evidence="3" type="ORF">EPI10_011357</name>
</gene>
<dbReference type="PANTHER" id="PTHR33116:SF86">
    <property type="entry name" value="REVERSE TRANSCRIPTASE DOMAIN-CONTAINING PROTEIN"/>
    <property type="match status" value="1"/>
</dbReference>
<sequence>MRLKIGVREVEFGWDLSLRASTRRASITNSIWLRDDEDSRRLGRARGGHQGHFDSGHVKDCEQWGTINNVLGINLEGYKPNGIPHDYQEEEKFGQTEGKRLDYKSGQMMEWDSEDVPISNEEGNKRQRSDLLTFKVSNGQDSVEVDVDSSSPRIVRRLQHMLKFYHPQIVFFMETKLNASRMEKVRRRCGFFNGIDVAAGGSRGGTYFTWERGRTIERNIRERIDRGVATNSWLQNFPNYSLRHLPHSFSDHYPLFIETEIERRERRCDRFRFESCRMSYLANGLKVWGKKLQVKHKGEIHRLNRRIEELNGEDNSEESLAELIEVKLHLNMELDKEERYWEQRVRVNWLQMRDKNTSFFYKSASQRRINQIRGLQRSGESVATNEKEIEEIARRYFTDLFESRGVGDVTHILSGIKSCISESMNQKLIAPYTESEIIEALKGMGPTKAAGFDGFSAIFYKKIWHIVGRETNEFCLEALNNGNPLDEINKTLVVLHSFKNKRTGQKGFMALKLDMSKAYDRVEWLFIEGVMSKMGFTETFIHLIIRCLNSVRYTILINGEEGSSFRFTRGLRKGDPLSPYLFLFYGEGLSALMRLACEENRLRGVKVCRGSPTITHLMLADDCILFGEASNRGVEVFKDVLMEYETVERCKRSRGMGFRDLNYFNIALLAKQGWRLLRNLNSLLARTLEAKYCKNSDFIKSELGNLPSFTWKSLWAAKGLILQGMGWRIGDGKIVSIWNDKWLPGNETLNSQNTDMNTNLENVTDLFESNTRRWDNVLVHNTFTAIVAEKILSIPLSRNLHEDFIIWQGESTGEFSVRSGYRLLSQNGQTQLQDIDKNFYKRLWNLDLPAKIKITTWQSFCNYLPNYSNLYYRRLMGAVNCQRCNMEVETREHLFRDCPITKETWEKLDIAEPVPDESMGYNEWAGNFFENNLMNQCRKFVCALWGIWSFRNKLIHENETKTGTQIEEFVSNYLRELDGVKQPLPDRCAYTNRWEAPERTFWRINFDAAFNRQSRESCSGLVVRNERAEDSNLIYGMWKLKEM</sequence>
<keyword evidence="3" id="KW-0548">Nucleotidyltransferase</keyword>
<dbReference type="Pfam" id="PF00078">
    <property type="entry name" value="RVT_1"/>
    <property type="match status" value="1"/>
</dbReference>
<accession>A0A5B6W9E0</accession>
<dbReference type="InterPro" id="IPR036691">
    <property type="entry name" value="Endo/exonu/phosph_ase_sf"/>
</dbReference>
<dbReference type="InterPro" id="IPR000477">
    <property type="entry name" value="RT_dom"/>
</dbReference>
<keyword evidence="3" id="KW-0695">RNA-directed DNA polymerase</keyword>
<keyword evidence="4" id="KW-1185">Reference proteome</keyword>
<evidence type="ECO:0000313" key="3">
    <source>
        <dbReference type="EMBL" id="KAA3477472.1"/>
    </source>
</evidence>
<evidence type="ECO:0000259" key="1">
    <source>
        <dbReference type="Pfam" id="PF00078"/>
    </source>
</evidence>
<protein>
    <submittedName>
        <fullName evidence="3">Reverse transcriptase</fullName>
    </submittedName>
</protein>
<dbReference type="GO" id="GO:0003964">
    <property type="term" value="F:RNA-directed DNA polymerase activity"/>
    <property type="evidence" value="ECO:0007669"/>
    <property type="project" value="UniProtKB-KW"/>
</dbReference>
<evidence type="ECO:0000259" key="2">
    <source>
        <dbReference type="Pfam" id="PF13966"/>
    </source>
</evidence>
<dbReference type="PANTHER" id="PTHR33116">
    <property type="entry name" value="REVERSE TRANSCRIPTASE ZINC-BINDING DOMAIN-CONTAINING PROTEIN-RELATED-RELATED"/>
    <property type="match status" value="1"/>
</dbReference>
<dbReference type="InterPro" id="IPR026960">
    <property type="entry name" value="RVT-Znf"/>
</dbReference>
<keyword evidence="3" id="KW-0808">Transferase</keyword>
<organism evidence="3 4">
    <name type="scientific">Gossypium australe</name>
    <dbReference type="NCBI Taxonomy" id="47621"/>
    <lineage>
        <taxon>Eukaryota</taxon>
        <taxon>Viridiplantae</taxon>
        <taxon>Streptophyta</taxon>
        <taxon>Embryophyta</taxon>
        <taxon>Tracheophyta</taxon>
        <taxon>Spermatophyta</taxon>
        <taxon>Magnoliopsida</taxon>
        <taxon>eudicotyledons</taxon>
        <taxon>Gunneridae</taxon>
        <taxon>Pentapetalae</taxon>
        <taxon>rosids</taxon>
        <taxon>malvids</taxon>
        <taxon>Malvales</taxon>
        <taxon>Malvaceae</taxon>
        <taxon>Malvoideae</taxon>
        <taxon>Gossypium</taxon>
    </lineage>
</organism>
<dbReference type="EMBL" id="SMMG02000004">
    <property type="protein sequence ID" value="KAA3477472.1"/>
    <property type="molecule type" value="Genomic_DNA"/>
</dbReference>
<dbReference type="Proteomes" id="UP000325315">
    <property type="component" value="Unassembled WGS sequence"/>
</dbReference>